<dbReference type="EMBL" id="JACHEK010000005">
    <property type="protein sequence ID" value="MBB6144614.1"/>
    <property type="molecule type" value="Genomic_DNA"/>
</dbReference>
<sequence>MGPTNNIQQFGRAKNALLDYFIQKLLVPKIYFDAQWRGIPIPVLAIDRAGVGDVHAVLFVERVNQSFGIKGTPPPRGLDELVGGSIEELRSLPCQFRYVAVYDSDTVDALYSPPASTAQRALAMDGVGRIGILSLNAIENEPTVNVLVKPERFRSSKEIVELADQYVAEHTADWEVRA</sequence>
<gene>
    <name evidence="1" type="ORF">HNQ77_002570</name>
</gene>
<comment type="caution">
    <text evidence="1">The sequence shown here is derived from an EMBL/GenBank/DDBJ whole genome shotgun (WGS) entry which is preliminary data.</text>
</comment>
<keyword evidence="2" id="KW-1185">Reference proteome</keyword>
<dbReference type="AlphaFoldDB" id="A0A841K2Y4"/>
<organism evidence="1 2">
    <name type="scientific">Silvibacterium bohemicum</name>
    <dbReference type="NCBI Taxonomy" id="1577686"/>
    <lineage>
        <taxon>Bacteria</taxon>
        <taxon>Pseudomonadati</taxon>
        <taxon>Acidobacteriota</taxon>
        <taxon>Terriglobia</taxon>
        <taxon>Terriglobales</taxon>
        <taxon>Acidobacteriaceae</taxon>
        <taxon>Silvibacterium</taxon>
    </lineage>
</organism>
<evidence type="ECO:0000313" key="1">
    <source>
        <dbReference type="EMBL" id="MBB6144614.1"/>
    </source>
</evidence>
<accession>A0A841K2Y4</accession>
<reference evidence="1 2" key="1">
    <citation type="submission" date="2020-08" db="EMBL/GenBank/DDBJ databases">
        <title>Genomic Encyclopedia of Type Strains, Phase IV (KMG-IV): sequencing the most valuable type-strain genomes for metagenomic binning, comparative biology and taxonomic classification.</title>
        <authorList>
            <person name="Goeker M."/>
        </authorList>
    </citation>
    <scope>NUCLEOTIDE SEQUENCE [LARGE SCALE GENOMIC DNA]</scope>
    <source>
        <strain evidence="1 2">DSM 103733</strain>
    </source>
</reference>
<dbReference type="Proteomes" id="UP000538666">
    <property type="component" value="Unassembled WGS sequence"/>
</dbReference>
<evidence type="ECO:0000313" key="2">
    <source>
        <dbReference type="Proteomes" id="UP000538666"/>
    </source>
</evidence>
<proteinExistence type="predicted"/>
<name>A0A841K2Y4_9BACT</name>
<dbReference type="OrthoDB" id="5510805at2"/>
<dbReference type="RefSeq" id="WP_050059788.1">
    <property type="nucleotide sequence ID" value="NZ_JACHEK010000005.1"/>
</dbReference>
<protein>
    <submittedName>
        <fullName evidence="1">Uncharacterized protein</fullName>
    </submittedName>
</protein>